<evidence type="ECO:0000313" key="1">
    <source>
        <dbReference type="EMBL" id="SVE42549.1"/>
    </source>
</evidence>
<name>A0A383DE24_9ZZZZ</name>
<sequence>MVIWLIGGREFGNREVGDLSLSGSAPFLT</sequence>
<reference evidence="1" key="1">
    <citation type="submission" date="2018-05" db="EMBL/GenBank/DDBJ databases">
        <authorList>
            <person name="Lanie J.A."/>
            <person name="Ng W.-L."/>
            <person name="Kazmierczak K.M."/>
            <person name="Andrzejewski T.M."/>
            <person name="Davidsen T.M."/>
            <person name="Wayne K.J."/>
            <person name="Tettelin H."/>
            <person name="Glass J.I."/>
            <person name="Rusch D."/>
            <person name="Podicherti R."/>
            <person name="Tsui H.-C.T."/>
            <person name="Winkler M.E."/>
        </authorList>
    </citation>
    <scope>NUCLEOTIDE SEQUENCE</scope>
</reference>
<organism evidence="1">
    <name type="scientific">marine metagenome</name>
    <dbReference type="NCBI Taxonomy" id="408172"/>
    <lineage>
        <taxon>unclassified sequences</taxon>
        <taxon>metagenomes</taxon>
        <taxon>ecological metagenomes</taxon>
    </lineage>
</organism>
<protein>
    <submittedName>
        <fullName evidence="1">Uncharacterized protein</fullName>
    </submittedName>
</protein>
<gene>
    <name evidence="1" type="ORF">METZ01_LOCUS495403</name>
</gene>
<dbReference type="EMBL" id="UINC01216425">
    <property type="protein sequence ID" value="SVE42549.1"/>
    <property type="molecule type" value="Genomic_DNA"/>
</dbReference>
<proteinExistence type="predicted"/>
<dbReference type="AlphaFoldDB" id="A0A383DE24"/>
<accession>A0A383DE24</accession>
<feature type="non-terminal residue" evidence="1">
    <location>
        <position position="29"/>
    </location>
</feature>